<gene>
    <name evidence="1" type="ORF">BBEV_2543</name>
</gene>
<dbReference type="Pfam" id="PF05973">
    <property type="entry name" value="Gp49"/>
    <property type="match status" value="1"/>
</dbReference>
<dbReference type="Proteomes" id="UP000094463">
    <property type="component" value="Chromosome"/>
</dbReference>
<dbReference type="EMBL" id="CP012502">
    <property type="protein sequence ID" value="AOM83882.1"/>
    <property type="molecule type" value="Genomic_DNA"/>
</dbReference>
<organism evidence="1 2">
    <name type="scientific">Salisediminibacterium beveridgei</name>
    <dbReference type="NCBI Taxonomy" id="632773"/>
    <lineage>
        <taxon>Bacteria</taxon>
        <taxon>Bacillati</taxon>
        <taxon>Bacillota</taxon>
        <taxon>Bacilli</taxon>
        <taxon>Bacillales</taxon>
        <taxon>Bacillaceae</taxon>
        <taxon>Salisediminibacterium</taxon>
    </lineage>
</organism>
<dbReference type="InterPro" id="IPR009241">
    <property type="entry name" value="HigB-like"/>
</dbReference>
<dbReference type="KEGG" id="bbev:BBEV_2543"/>
<name>A0A1D7QXZ7_9BACI</name>
<reference evidence="1 2" key="1">
    <citation type="submission" date="2015-08" db="EMBL/GenBank/DDBJ databases">
        <title>The complete genome sequence of Bacillus beveridgei MLTeJB.</title>
        <authorList>
            <person name="Hanson T.E."/>
            <person name="Mesa C."/>
            <person name="Basesman S.M."/>
            <person name="Oremland R.S."/>
        </authorList>
    </citation>
    <scope>NUCLEOTIDE SEQUENCE [LARGE SCALE GENOMIC DNA]</scope>
    <source>
        <strain evidence="1 2">MLTeJB</strain>
    </source>
</reference>
<dbReference type="STRING" id="632773.BBEV_2543"/>
<proteinExistence type="predicted"/>
<evidence type="ECO:0000313" key="2">
    <source>
        <dbReference type="Proteomes" id="UP000094463"/>
    </source>
</evidence>
<protein>
    <recommendedName>
        <fullName evidence="3">Phage-related protein</fullName>
    </recommendedName>
</protein>
<evidence type="ECO:0008006" key="3">
    <source>
        <dbReference type="Google" id="ProtNLM"/>
    </source>
</evidence>
<evidence type="ECO:0000313" key="1">
    <source>
        <dbReference type="EMBL" id="AOM83882.1"/>
    </source>
</evidence>
<sequence>MDHLSWRVEDYTTRDGESYVEAFLDQLPAKAAEKIMRDIELLERFGPRWGHPHVDYFKKHDLYELRIKHSSNIYRIFFFKDDETLLLLTHGFHKKSSKTPLREIQFAIKIKKDWLDRKEN</sequence>
<keyword evidence="2" id="KW-1185">Reference proteome</keyword>
<dbReference type="AlphaFoldDB" id="A0A1D7QXZ7"/>
<accession>A0A1D7QXZ7</accession>